<dbReference type="AlphaFoldDB" id="A0A5S4EKE0"/>
<gene>
    <name evidence="1" type="ORF">ACCUM_0408</name>
</gene>
<evidence type="ECO:0000313" key="2">
    <source>
        <dbReference type="Proteomes" id="UP000306324"/>
    </source>
</evidence>
<comment type="caution">
    <text evidence="1">The sequence shown here is derived from an EMBL/GenBank/DDBJ whole genome shotgun (WGS) entry which is preliminary data.</text>
</comment>
<keyword evidence="2" id="KW-1185">Reference proteome</keyword>
<accession>A0A5S4EKE0</accession>
<proteinExistence type="predicted"/>
<name>A0A5S4EKE0_9PROT</name>
<reference evidence="1 2" key="1">
    <citation type="submission" date="2019-04" db="EMBL/GenBank/DDBJ databases">
        <title>A novel phosphate-accumulating bacterium identified in bioreactor for phosphate removal from wastewater.</title>
        <authorList>
            <person name="Kotlyarov R.Y."/>
            <person name="Beletsky A.V."/>
            <person name="Kallistova A.Y."/>
            <person name="Dorofeev A.G."/>
            <person name="Nikolaev Y.Y."/>
            <person name="Pimenov N.V."/>
            <person name="Ravin N.V."/>
            <person name="Mardanov A.V."/>
        </authorList>
    </citation>
    <scope>NUCLEOTIDE SEQUENCE [LARGE SCALE GENOMIC DNA]</scope>
    <source>
        <strain evidence="1 2">Bin19</strain>
    </source>
</reference>
<protein>
    <submittedName>
        <fullName evidence="1">Uncharacterized protein</fullName>
    </submittedName>
</protein>
<organism evidence="1 2">
    <name type="scientific">Candidatus Accumulibacter phosphatis</name>
    <dbReference type="NCBI Taxonomy" id="327160"/>
    <lineage>
        <taxon>Bacteria</taxon>
        <taxon>Pseudomonadati</taxon>
        <taxon>Pseudomonadota</taxon>
        <taxon>Betaproteobacteria</taxon>
        <taxon>Candidatus Accumulibacter</taxon>
    </lineage>
</organism>
<dbReference type="Proteomes" id="UP000306324">
    <property type="component" value="Unassembled WGS sequence"/>
</dbReference>
<dbReference type="EMBL" id="SWAD01000074">
    <property type="protein sequence ID" value="TMQ75811.1"/>
    <property type="molecule type" value="Genomic_DNA"/>
</dbReference>
<evidence type="ECO:0000313" key="1">
    <source>
        <dbReference type="EMBL" id="TMQ75811.1"/>
    </source>
</evidence>
<sequence>MESSRISLVVSAAICPASRVLICVVVRDVMIDIYSSSETSFALKEVSKVI</sequence>